<dbReference type="RefSeq" id="WP_090854714.1">
    <property type="nucleotide sequence ID" value="NZ_FNJU01000005.1"/>
</dbReference>
<accession>A0A1H0UYP0</accession>
<sequence>MNMVTNDLAIIIPVIILLVIQSSWLFLDARKRGHNYWFWGLWGLIQAPLPTIFYLLIARKYFLRLIKNRKGQFK</sequence>
<feature type="transmembrane region" description="Helical" evidence="1">
    <location>
        <begin position="39"/>
        <end position="57"/>
    </location>
</feature>
<reference evidence="3" key="1">
    <citation type="submission" date="2016-10" db="EMBL/GenBank/DDBJ databases">
        <authorList>
            <person name="Varghese N."/>
            <person name="Submissions S."/>
        </authorList>
    </citation>
    <scope>NUCLEOTIDE SEQUENCE [LARGE SCALE GENOMIC DNA]</scope>
    <source>
        <strain evidence="3">IBRC-M10078</strain>
    </source>
</reference>
<dbReference type="Proteomes" id="UP000199159">
    <property type="component" value="Unassembled WGS sequence"/>
</dbReference>
<keyword evidence="1" id="KW-0812">Transmembrane</keyword>
<feature type="transmembrane region" description="Helical" evidence="1">
    <location>
        <begin position="7"/>
        <end position="27"/>
    </location>
</feature>
<keyword evidence="1" id="KW-1133">Transmembrane helix</keyword>
<keyword evidence="1" id="KW-0472">Membrane</keyword>
<keyword evidence="3" id="KW-1185">Reference proteome</keyword>
<dbReference type="AlphaFoldDB" id="A0A1H0UYP0"/>
<protein>
    <recommendedName>
        <fullName evidence="4">SigmaY antisigma factor component</fullName>
    </recommendedName>
</protein>
<evidence type="ECO:0000313" key="3">
    <source>
        <dbReference type="Proteomes" id="UP000199159"/>
    </source>
</evidence>
<organism evidence="2 3">
    <name type="scientific">Litchfieldia salsa</name>
    <dbReference type="NCBI Taxonomy" id="930152"/>
    <lineage>
        <taxon>Bacteria</taxon>
        <taxon>Bacillati</taxon>
        <taxon>Bacillota</taxon>
        <taxon>Bacilli</taxon>
        <taxon>Bacillales</taxon>
        <taxon>Bacillaceae</taxon>
        <taxon>Litchfieldia</taxon>
    </lineage>
</organism>
<evidence type="ECO:0008006" key="4">
    <source>
        <dbReference type="Google" id="ProtNLM"/>
    </source>
</evidence>
<name>A0A1H0UYP0_9BACI</name>
<dbReference type="EMBL" id="FNJU01000005">
    <property type="protein sequence ID" value="SDP71231.1"/>
    <property type="molecule type" value="Genomic_DNA"/>
</dbReference>
<dbReference type="STRING" id="930152.SAMN05216565_105253"/>
<evidence type="ECO:0000256" key="1">
    <source>
        <dbReference type="SAM" id="Phobius"/>
    </source>
</evidence>
<proteinExistence type="predicted"/>
<gene>
    <name evidence="2" type="ORF">SAMN05216565_105253</name>
</gene>
<evidence type="ECO:0000313" key="2">
    <source>
        <dbReference type="EMBL" id="SDP71231.1"/>
    </source>
</evidence>